<keyword evidence="3" id="KW-0560">Oxidoreductase</keyword>
<dbReference type="InterPro" id="IPR017900">
    <property type="entry name" value="4Fe4S_Fe_S_CS"/>
</dbReference>
<dbReference type="Gene3D" id="3.30.70.20">
    <property type="match status" value="1"/>
</dbReference>
<feature type="domain" description="4Fe-4S ferredoxin-type" evidence="7">
    <location>
        <begin position="81"/>
        <end position="110"/>
    </location>
</feature>
<dbReference type="SUPFAM" id="SSF54862">
    <property type="entry name" value="4Fe-4S ferredoxins"/>
    <property type="match status" value="1"/>
</dbReference>
<keyword evidence="6" id="KW-0812">Transmembrane</keyword>
<dbReference type="Pfam" id="PF13237">
    <property type="entry name" value="Fer4_10"/>
    <property type="match status" value="1"/>
</dbReference>
<evidence type="ECO:0000256" key="2">
    <source>
        <dbReference type="ARBA" id="ARBA00022723"/>
    </source>
</evidence>
<keyword evidence="6" id="KW-0472">Membrane</keyword>
<evidence type="ECO:0000313" key="8">
    <source>
        <dbReference type="EMBL" id="QZD88950.1"/>
    </source>
</evidence>
<dbReference type="PANTHER" id="PTHR48105">
    <property type="entry name" value="THIOREDOXIN REDUCTASE 1-RELATED-RELATED"/>
    <property type="match status" value="1"/>
</dbReference>
<dbReference type="PRINTS" id="PR00368">
    <property type="entry name" value="FADPNR"/>
</dbReference>
<accession>A0ABX8ZIX7</accession>
<evidence type="ECO:0000256" key="6">
    <source>
        <dbReference type="SAM" id="Phobius"/>
    </source>
</evidence>
<protein>
    <submittedName>
        <fullName evidence="8">NAD(P)-binding domain-containing protein</fullName>
    </submittedName>
</protein>
<keyword evidence="2" id="KW-0479">Metal-binding</keyword>
<evidence type="ECO:0000256" key="5">
    <source>
        <dbReference type="ARBA" id="ARBA00023014"/>
    </source>
</evidence>
<evidence type="ECO:0000256" key="1">
    <source>
        <dbReference type="ARBA" id="ARBA00022630"/>
    </source>
</evidence>
<dbReference type="InterPro" id="IPR017896">
    <property type="entry name" value="4Fe4S_Fe-S-bd"/>
</dbReference>
<dbReference type="PROSITE" id="PS00198">
    <property type="entry name" value="4FE4S_FER_1"/>
    <property type="match status" value="1"/>
</dbReference>
<evidence type="ECO:0000256" key="3">
    <source>
        <dbReference type="ARBA" id="ARBA00023002"/>
    </source>
</evidence>
<evidence type="ECO:0000313" key="9">
    <source>
        <dbReference type="Proteomes" id="UP000824281"/>
    </source>
</evidence>
<dbReference type="SUPFAM" id="SSF51905">
    <property type="entry name" value="FAD/NAD(P)-binding domain"/>
    <property type="match status" value="2"/>
</dbReference>
<keyword evidence="6" id="KW-1133">Transmembrane helix</keyword>
<dbReference type="RefSeq" id="WP_221424460.1">
    <property type="nucleotide sequence ID" value="NZ_CP081295.1"/>
</dbReference>
<dbReference type="Pfam" id="PF13738">
    <property type="entry name" value="Pyr_redox_3"/>
    <property type="match status" value="1"/>
</dbReference>
<feature type="transmembrane region" description="Helical" evidence="6">
    <location>
        <begin position="6"/>
        <end position="24"/>
    </location>
</feature>
<dbReference type="PRINTS" id="PR00469">
    <property type="entry name" value="PNDRDTASEII"/>
</dbReference>
<feature type="domain" description="4Fe-4S ferredoxin-type" evidence="7">
    <location>
        <begin position="50"/>
        <end position="80"/>
    </location>
</feature>
<dbReference type="InterPro" id="IPR036188">
    <property type="entry name" value="FAD/NAD-bd_sf"/>
</dbReference>
<name>A0ABX8ZIX7_9SPHN</name>
<evidence type="ECO:0000259" key="7">
    <source>
        <dbReference type="PROSITE" id="PS51379"/>
    </source>
</evidence>
<dbReference type="PROSITE" id="PS51379">
    <property type="entry name" value="4FE4S_FER_2"/>
    <property type="match status" value="2"/>
</dbReference>
<dbReference type="Proteomes" id="UP000824281">
    <property type="component" value="Chromosome"/>
</dbReference>
<reference evidence="8 9" key="1">
    <citation type="submission" date="2021-08" db="EMBL/GenBank/DDBJ databases">
        <title>Comparative Genomics Analysis of the Genus Qipengyuania Reveals Extensive Genetic Diversity and Metabolic Versatility, Including the Description of Fifteen Novel Species.</title>
        <authorList>
            <person name="Liu Y."/>
        </authorList>
    </citation>
    <scope>NUCLEOTIDE SEQUENCE [LARGE SCALE GENOMIC DNA]</scope>
    <source>
        <strain evidence="8 9">1NDH13</strain>
    </source>
</reference>
<sequence length="436" mass="46702">MPTWQLELIYLAPLVLIWLGWSLYRRRKSAKARAILEDNLQAGLAHPPSLHPLISPDLCLGCGACVIACPEKKILALIDGKAALVEPTSCVGHGACQAACPFDAIDLVFGTEERGVDIPPLTPEFETNVPGIFIAGELGGMGLVKNAIEQGRQAIGFAAQKIASLPAAPGHHDIAIVGSGPAGISAGLGAIERKLDYVLLDQSDLGGTVAQFPRGKMVMTSPAELPIIGTVKFGEVQKEELISFWQGVVEKTGLQIRTGVNVEAVRKTATGFRLETSKGDIEAKTVLLAIGRRGTPRTLDVPGEKLPKVVYRLIDPEQYVGAKVLVVGGGDSALEAAIQIAEQPDTKVTLSYRSDAFARARKKNRNRFIELIEKGVIEQRLKSQVAEIREDEVDLTTEDGLETIANDYVIICVGGILPTGFLRESGIEVETKYGTA</sequence>
<evidence type="ECO:0000256" key="4">
    <source>
        <dbReference type="ARBA" id="ARBA00023004"/>
    </source>
</evidence>
<gene>
    <name evidence="8" type="ORF">K3148_08820</name>
</gene>
<keyword evidence="9" id="KW-1185">Reference proteome</keyword>
<keyword evidence="5" id="KW-0411">Iron-sulfur</keyword>
<dbReference type="EMBL" id="CP081295">
    <property type="protein sequence ID" value="QZD88950.1"/>
    <property type="molecule type" value="Genomic_DNA"/>
</dbReference>
<keyword evidence="4" id="KW-0408">Iron</keyword>
<dbReference type="InterPro" id="IPR050097">
    <property type="entry name" value="Ferredoxin-NADP_redctase_2"/>
</dbReference>
<proteinExistence type="predicted"/>
<organism evidence="8 9">
    <name type="scientific">Qipengyuania aurantiaca</name>
    <dbReference type="NCBI Taxonomy" id="2867233"/>
    <lineage>
        <taxon>Bacteria</taxon>
        <taxon>Pseudomonadati</taxon>
        <taxon>Pseudomonadota</taxon>
        <taxon>Alphaproteobacteria</taxon>
        <taxon>Sphingomonadales</taxon>
        <taxon>Erythrobacteraceae</taxon>
        <taxon>Qipengyuania</taxon>
    </lineage>
</organism>
<dbReference type="Gene3D" id="3.50.50.60">
    <property type="entry name" value="FAD/NAD(P)-binding domain"/>
    <property type="match status" value="2"/>
</dbReference>
<keyword evidence="1" id="KW-0285">Flavoprotein</keyword>